<keyword evidence="4" id="KW-1185">Reference proteome</keyword>
<dbReference type="InterPro" id="IPR008011">
    <property type="entry name" value="Complex1_LYR_dom"/>
</dbReference>
<comment type="caution">
    <text evidence="3">The sequence shown here is derived from an EMBL/GenBank/DDBJ whole genome shotgun (WGS) entry which is preliminary data.</text>
</comment>
<feature type="domain" description="Complex 1 LYR protein" evidence="2">
    <location>
        <begin position="46"/>
        <end position="92"/>
    </location>
</feature>
<proteinExistence type="predicted"/>
<dbReference type="EMBL" id="JADNYJ010000103">
    <property type="protein sequence ID" value="KAF8885246.1"/>
    <property type="molecule type" value="Genomic_DNA"/>
</dbReference>
<evidence type="ECO:0000259" key="2">
    <source>
        <dbReference type="Pfam" id="PF05347"/>
    </source>
</evidence>
<dbReference type="Proteomes" id="UP000724874">
    <property type="component" value="Unassembled WGS sequence"/>
</dbReference>
<gene>
    <name evidence="3" type="ORF">CPB84DRAFT_1788517</name>
</gene>
<evidence type="ECO:0000313" key="4">
    <source>
        <dbReference type="Proteomes" id="UP000724874"/>
    </source>
</evidence>
<dbReference type="AlphaFoldDB" id="A0A9P5NHC0"/>
<organism evidence="3 4">
    <name type="scientific">Gymnopilus junonius</name>
    <name type="common">Spectacular rustgill mushroom</name>
    <name type="synonym">Gymnopilus spectabilis subsp. junonius</name>
    <dbReference type="NCBI Taxonomy" id="109634"/>
    <lineage>
        <taxon>Eukaryota</taxon>
        <taxon>Fungi</taxon>
        <taxon>Dikarya</taxon>
        <taxon>Basidiomycota</taxon>
        <taxon>Agaricomycotina</taxon>
        <taxon>Agaricomycetes</taxon>
        <taxon>Agaricomycetidae</taxon>
        <taxon>Agaricales</taxon>
        <taxon>Agaricineae</taxon>
        <taxon>Hymenogastraceae</taxon>
        <taxon>Gymnopilus</taxon>
    </lineage>
</organism>
<sequence length="374" mass="44108">MSESYLPPSSLSFRDNLATLVSPLRRVRSRTPFFRLLAHRIPTLWSLYRGLLRNSPDESVKFRIRLLFRQNRHLTGTEKTRARLTLGYKYLDFFRKANEGDQHCQEVLRRYSRLIEMKRDKARMARLISEELDWLEQRRNQPIMTGSFIPASLFNVPLPRLSPQPQATSMIFLKRKKARQRRHDKRIQLEEDLQDIMAEEEFERGLLRSNQSAFESVFSGPNAQSWRGPILDTIQFIKESQNREYARAAMPIPSELIKQVFEARREKIRNKTREKERERRGEVLRSTIKRQRKGPPAHVLAKMSPERREMDKVSRSLSEVGYVALVKRKLGFKLKNPDAGLELGEKENRPLLNQAADFIRAENKRREEDIPTEQ</sequence>
<evidence type="ECO:0000313" key="3">
    <source>
        <dbReference type="EMBL" id="KAF8885246.1"/>
    </source>
</evidence>
<dbReference type="Pfam" id="PF05347">
    <property type="entry name" value="Complex1_LYR"/>
    <property type="match status" value="1"/>
</dbReference>
<dbReference type="OrthoDB" id="2571149at2759"/>
<accession>A0A9P5NHC0</accession>
<protein>
    <recommendedName>
        <fullName evidence="2">Complex 1 LYR protein domain-containing protein</fullName>
    </recommendedName>
</protein>
<name>A0A9P5NHC0_GYMJU</name>
<feature type="region of interest" description="Disordered" evidence="1">
    <location>
        <begin position="268"/>
        <end position="311"/>
    </location>
</feature>
<reference evidence="3" key="1">
    <citation type="submission" date="2020-11" db="EMBL/GenBank/DDBJ databases">
        <authorList>
            <consortium name="DOE Joint Genome Institute"/>
            <person name="Ahrendt S."/>
            <person name="Riley R."/>
            <person name="Andreopoulos W."/>
            <person name="LaButti K."/>
            <person name="Pangilinan J."/>
            <person name="Ruiz-duenas F.J."/>
            <person name="Barrasa J.M."/>
            <person name="Sanchez-Garcia M."/>
            <person name="Camarero S."/>
            <person name="Miyauchi S."/>
            <person name="Serrano A."/>
            <person name="Linde D."/>
            <person name="Babiker R."/>
            <person name="Drula E."/>
            <person name="Ayuso-Fernandez I."/>
            <person name="Pacheco R."/>
            <person name="Padilla G."/>
            <person name="Ferreira P."/>
            <person name="Barriuso J."/>
            <person name="Kellner H."/>
            <person name="Castanera R."/>
            <person name="Alfaro M."/>
            <person name="Ramirez L."/>
            <person name="Pisabarro A.G."/>
            <person name="Kuo A."/>
            <person name="Tritt A."/>
            <person name="Lipzen A."/>
            <person name="He G."/>
            <person name="Yan M."/>
            <person name="Ng V."/>
            <person name="Cullen D."/>
            <person name="Martin F."/>
            <person name="Rosso M.-N."/>
            <person name="Henrissat B."/>
            <person name="Hibbett D."/>
            <person name="Martinez A.T."/>
            <person name="Grigoriev I.V."/>
        </authorList>
    </citation>
    <scope>NUCLEOTIDE SEQUENCE</scope>
    <source>
        <strain evidence="3">AH 44721</strain>
    </source>
</reference>
<evidence type="ECO:0000256" key="1">
    <source>
        <dbReference type="SAM" id="MobiDB-lite"/>
    </source>
</evidence>
<feature type="compositionally biased region" description="Basic and acidic residues" evidence="1">
    <location>
        <begin position="268"/>
        <end position="283"/>
    </location>
</feature>